<protein>
    <submittedName>
        <fullName evidence="3">Uncharacterized protein</fullName>
    </submittedName>
</protein>
<evidence type="ECO:0000313" key="3">
    <source>
        <dbReference type="EMBL" id="KAI3433872.1"/>
    </source>
</evidence>
<keyword evidence="4" id="KW-1185">Reference proteome</keyword>
<evidence type="ECO:0000313" key="4">
    <source>
        <dbReference type="Proteomes" id="UP001055712"/>
    </source>
</evidence>
<organism evidence="3 4">
    <name type="scientific">Chlorella vulgaris</name>
    <name type="common">Green alga</name>
    <dbReference type="NCBI Taxonomy" id="3077"/>
    <lineage>
        <taxon>Eukaryota</taxon>
        <taxon>Viridiplantae</taxon>
        <taxon>Chlorophyta</taxon>
        <taxon>core chlorophytes</taxon>
        <taxon>Trebouxiophyceae</taxon>
        <taxon>Chlorellales</taxon>
        <taxon>Chlorellaceae</taxon>
        <taxon>Chlorella clade</taxon>
        <taxon>Chlorella</taxon>
    </lineage>
</organism>
<keyword evidence="2" id="KW-0472">Membrane</keyword>
<dbReference type="Proteomes" id="UP001055712">
    <property type="component" value="Unassembled WGS sequence"/>
</dbReference>
<feature type="transmembrane region" description="Helical" evidence="2">
    <location>
        <begin position="136"/>
        <end position="154"/>
    </location>
</feature>
<sequence length="160" mass="17198">MTSLNKVISCNAEHLASVRASAGAMLGLRSGVGMPSASSVPSRWRAAVLLNPLMASGRGGTLRFQPQAGPRGSSLRRRRGFPPPAAAPRNLTSLLEAPKRAKQWVTSLDEKTTLAICFSVLYGTFIAVSLKDGGEMLFDGTVVFFIWAVTLWVLRARPQD</sequence>
<gene>
    <name evidence="3" type="ORF">D9Q98_003675</name>
</gene>
<keyword evidence="2" id="KW-0812">Transmembrane</keyword>
<accession>A0A9D4TT74</accession>
<reference evidence="3" key="1">
    <citation type="journal article" date="2019" name="Plant J.">
        <title>Chlorella vulgaris genome assembly and annotation reveals the molecular basis for metabolic acclimation to high light conditions.</title>
        <authorList>
            <person name="Cecchin M."/>
            <person name="Marcolungo L."/>
            <person name="Rossato M."/>
            <person name="Girolomoni L."/>
            <person name="Cosentino E."/>
            <person name="Cuine S."/>
            <person name="Li-Beisson Y."/>
            <person name="Delledonne M."/>
            <person name="Ballottari M."/>
        </authorList>
    </citation>
    <scope>NUCLEOTIDE SEQUENCE</scope>
    <source>
        <strain evidence="3">211/11P</strain>
    </source>
</reference>
<evidence type="ECO:0000256" key="1">
    <source>
        <dbReference type="SAM" id="MobiDB-lite"/>
    </source>
</evidence>
<reference evidence="3" key="2">
    <citation type="submission" date="2020-11" db="EMBL/GenBank/DDBJ databases">
        <authorList>
            <person name="Cecchin M."/>
            <person name="Marcolungo L."/>
            <person name="Rossato M."/>
            <person name="Girolomoni L."/>
            <person name="Cosentino E."/>
            <person name="Cuine S."/>
            <person name="Li-Beisson Y."/>
            <person name="Delledonne M."/>
            <person name="Ballottari M."/>
        </authorList>
    </citation>
    <scope>NUCLEOTIDE SEQUENCE</scope>
    <source>
        <strain evidence="3">211/11P</strain>
        <tissue evidence="3">Whole cell</tissue>
    </source>
</reference>
<keyword evidence="2" id="KW-1133">Transmembrane helix</keyword>
<comment type="caution">
    <text evidence="3">The sequence shown here is derived from an EMBL/GenBank/DDBJ whole genome shotgun (WGS) entry which is preliminary data.</text>
</comment>
<evidence type="ECO:0000256" key="2">
    <source>
        <dbReference type="SAM" id="Phobius"/>
    </source>
</evidence>
<feature type="transmembrane region" description="Helical" evidence="2">
    <location>
        <begin position="112"/>
        <end position="130"/>
    </location>
</feature>
<name>A0A9D4TT74_CHLVU</name>
<dbReference type="EMBL" id="SIDB01000004">
    <property type="protein sequence ID" value="KAI3433872.1"/>
    <property type="molecule type" value="Genomic_DNA"/>
</dbReference>
<proteinExistence type="predicted"/>
<feature type="region of interest" description="Disordered" evidence="1">
    <location>
        <begin position="61"/>
        <end position="87"/>
    </location>
</feature>
<dbReference type="AlphaFoldDB" id="A0A9D4TT74"/>